<dbReference type="AlphaFoldDB" id="A0A285J0U7"/>
<keyword evidence="4" id="KW-1185">Reference proteome</keyword>
<keyword evidence="1" id="KW-1133">Transmembrane helix</keyword>
<feature type="transmembrane region" description="Helical" evidence="1">
    <location>
        <begin position="20"/>
        <end position="37"/>
    </location>
</feature>
<dbReference type="Proteomes" id="UP000219353">
    <property type="component" value="Unassembled WGS sequence"/>
</dbReference>
<dbReference type="GO" id="GO:0016020">
    <property type="term" value="C:membrane"/>
    <property type="evidence" value="ECO:0007669"/>
    <property type="project" value="InterPro"/>
</dbReference>
<reference evidence="4" key="1">
    <citation type="submission" date="2017-09" db="EMBL/GenBank/DDBJ databases">
        <authorList>
            <person name="Varghese N."/>
            <person name="Submissions S."/>
        </authorList>
    </citation>
    <scope>NUCLEOTIDE SEQUENCE [LARGE SCALE GENOMIC DNA]</scope>
    <source>
        <strain evidence="4">CGMCC 1.12461</strain>
    </source>
</reference>
<dbReference type="PANTHER" id="PTHR34220">
    <property type="entry name" value="SENSOR HISTIDINE KINASE YPDA"/>
    <property type="match status" value="1"/>
</dbReference>
<dbReference type="EMBL" id="OBEB01000005">
    <property type="protein sequence ID" value="SNY53935.1"/>
    <property type="molecule type" value="Genomic_DNA"/>
</dbReference>
<feature type="domain" description="Signal transduction histidine kinase internal region" evidence="2">
    <location>
        <begin position="163"/>
        <end position="243"/>
    </location>
</feature>
<dbReference type="GO" id="GO:0000155">
    <property type="term" value="F:phosphorelay sensor kinase activity"/>
    <property type="evidence" value="ECO:0007669"/>
    <property type="project" value="InterPro"/>
</dbReference>
<keyword evidence="1" id="KW-0472">Membrane</keyword>
<sequence length="361" mass="41423">MITSSSHRQRLASFWYWHSIYWLSYLLIKFIHLSVLVPLQREQTWPYLWIYSLVTVLNILLTGLLGQCELFKQQPLTAQLRRLLLILVPWWVLMVLLRQYLVMNYASDMVQDVSSNLKYFLAFSLVLLPLAGWLAVFMLLKTNQLHFAGLVKQQQLAKQARQARLKVLRYQLNPHFMFNTLNALNALIVQRNGQDAEQLVQHLSIYLRHSLKNQHDEFIPLQQELDALTAYMAIQQVRFGDRLQLCWQQPEPLPDLHVPPLLLQPLAENAIQYSVAEVAGSLCLNIRIQLSDKQLQIILAQQGADAAAGWPEAQRPVNLVNLAERLQLLFGAAASLTLSHSKAGFYSQLNIATEALNDRSP</sequence>
<keyword evidence="1" id="KW-0812">Transmembrane</keyword>
<protein>
    <submittedName>
        <fullName evidence="3">Histidine kinase</fullName>
    </submittedName>
</protein>
<dbReference type="InterPro" id="IPR010559">
    <property type="entry name" value="Sig_transdc_His_kin_internal"/>
</dbReference>
<gene>
    <name evidence="3" type="ORF">SAMN06297280_2498</name>
</gene>
<evidence type="ECO:0000313" key="4">
    <source>
        <dbReference type="Proteomes" id="UP000219353"/>
    </source>
</evidence>
<keyword evidence="3" id="KW-0418">Kinase</keyword>
<feature type="transmembrane region" description="Helical" evidence="1">
    <location>
        <begin position="83"/>
        <end position="101"/>
    </location>
</feature>
<dbReference type="Pfam" id="PF06580">
    <property type="entry name" value="His_kinase"/>
    <property type="match status" value="1"/>
</dbReference>
<organism evidence="3 4">
    <name type="scientific">Arsukibacterium tuosuense</name>
    <dbReference type="NCBI Taxonomy" id="1323745"/>
    <lineage>
        <taxon>Bacteria</taxon>
        <taxon>Pseudomonadati</taxon>
        <taxon>Pseudomonadota</taxon>
        <taxon>Gammaproteobacteria</taxon>
        <taxon>Chromatiales</taxon>
        <taxon>Chromatiaceae</taxon>
        <taxon>Arsukibacterium</taxon>
    </lineage>
</organism>
<evidence type="ECO:0000256" key="1">
    <source>
        <dbReference type="SAM" id="Phobius"/>
    </source>
</evidence>
<dbReference type="OrthoDB" id="2514702at2"/>
<name>A0A285J0U7_9GAMM</name>
<feature type="transmembrane region" description="Helical" evidence="1">
    <location>
        <begin position="49"/>
        <end position="71"/>
    </location>
</feature>
<evidence type="ECO:0000313" key="3">
    <source>
        <dbReference type="EMBL" id="SNY53935.1"/>
    </source>
</evidence>
<dbReference type="PANTHER" id="PTHR34220:SF7">
    <property type="entry name" value="SENSOR HISTIDINE KINASE YPDA"/>
    <property type="match status" value="1"/>
</dbReference>
<keyword evidence="3" id="KW-0808">Transferase</keyword>
<accession>A0A285J0U7</accession>
<dbReference type="InterPro" id="IPR050640">
    <property type="entry name" value="Bact_2-comp_sensor_kinase"/>
</dbReference>
<dbReference type="RefSeq" id="WP_097111730.1">
    <property type="nucleotide sequence ID" value="NZ_OBEB01000005.1"/>
</dbReference>
<feature type="transmembrane region" description="Helical" evidence="1">
    <location>
        <begin position="121"/>
        <end position="140"/>
    </location>
</feature>
<evidence type="ECO:0000259" key="2">
    <source>
        <dbReference type="Pfam" id="PF06580"/>
    </source>
</evidence>
<proteinExistence type="predicted"/>